<reference evidence="2 3" key="1">
    <citation type="journal article" date="2012" name="PLoS Pathog.">
        <title>Diverse lifestyles and strategies of plant pathogenesis encoded in the genomes of eighteen Dothideomycetes fungi.</title>
        <authorList>
            <person name="Ohm R.A."/>
            <person name="Feau N."/>
            <person name="Henrissat B."/>
            <person name="Schoch C.L."/>
            <person name="Horwitz B.A."/>
            <person name="Barry K.W."/>
            <person name="Condon B.J."/>
            <person name="Copeland A.C."/>
            <person name="Dhillon B."/>
            <person name="Glaser F."/>
            <person name="Hesse C.N."/>
            <person name="Kosti I."/>
            <person name="LaButti K."/>
            <person name="Lindquist E.A."/>
            <person name="Lucas S."/>
            <person name="Salamov A.A."/>
            <person name="Bradshaw R.E."/>
            <person name="Ciuffetti L."/>
            <person name="Hamelin R.C."/>
            <person name="Kema G.H.J."/>
            <person name="Lawrence C."/>
            <person name="Scott J.A."/>
            <person name="Spatafora J.W."/>
            <person name="Turgeon B.G."/>
            <person name="de Wit P.J.G.M."/>
            <person name="Zhong S."/>
            <person name="Goodwin S.B."/>
            <person name="Grigoriev I.V."/>
        </authorList>
    </citation>
    <scope>NUCLEOTIDE SEQUENCE [LARGE SCALE GENOMIC DNA]</scope>
    <source>
        <strain evidence="3">28A</strain>
    </source>
</reference>
<dbReference type="RefSeq" id="XP_008025038.1">
    <property type="nucleotide sequence ID" value="XM_008026847.1"/>
</dbReference>
<reference evidence="2 3" key="2">
    <citation type="journal article" date="2013" name="PLoS Genet.">
        <title>Comparative genome structure, secondary metabolite, and effector coding capacity across Cochliobolus pathogens.</title>
        <authorList>
            <person name="Condon B.J."/>
            <person name="Leng Y."/>
            <person name="Wu D."/>
            <person name="Bushley K.E."/>
            <person name="Ohm R.A."/>
            <person name="Otillar R."/>
            <person name="Martin J."/>
            <person name="Schackwitz W."/>
            <person name="Grimwood J."/>
            <person name="MohdZainudin N."/>
            <person name="Xue C."/>
            <person name="Wang R."/>
            <person name="Manning V.A."/>
            <person name="Dhillon B."/>
            <person name="Tu Z.J."/>
            <person name="Steffenson B.J."/>
            <person name="Salamov A."/>
            <person name="Sun H."/>
            <person name="Lowry S."/>
            <person name="LaButti K."/>
            <person name="Han J."/>
            <person name="Copeland A."/>
            <person name="Lindquist E."/>
            <person name="Barry K."/>
            <person name="Schmutz J."/>
            <person name="Baker S.E."/>
            <person name="Ciuffetti L.M."/>
            <person name="Grigoriev I.V."/>
            <person name="Zhong S."/>
            <person name="Turgeon B.G."/>
        </authorList>
    </citation>
    <scope>NUCLEOTIDE SEQUENCE [LARGE SCALE GENOMIC DNA]</scope>
    <source>
        <strain evidence="3">28A</strain>
    </source>
</reference>
<name>R0IQ98_EXST2</name>
<dbReference type="EMBL" id="KB908592">
    <property type="protein sequence ID" value="EOA86906.1"/>
    <property type="molecule type" value="Genomic_DNA"/>
</dbReference>
<gene>
    <name evidence="2" type="ORF">SETTUDRAFT_31214</name>
</gene>
<organism evidence="2 3">
    <name type="scientific">Exserohilum turcicum (strain 28A)</name>
    <name type="common">Northern leaf blight fungus</name>
    <name type="synonym">Setosphaeria turcica</name>
    <dbReference type="NCBI Taxonomy" id="671987"/>
    <lineage>
        <taxon>Eukaryota</taxon>
        <taxon>Fungi</taxon>
        <taxon>Dikarya</taxon>
        <taxon>Ascomycota</taxon>
        <taxon>Pezizomycotina</taxon>
        <taxon>Dothideomycetes</taxon>
        <taxon>Pleosporomycetidae</taxon>
        <taxon>Pleosporales</taxon>
        <taxon>Pleosporineae</taxon>
        <taxon>Pleosporaceae</taxon>
        <taxon>Exserohilum</taxon>
    </lineage>
</organism>
<dbReference type="GeneID" id="19403521"/>
<evidence type="ECO:0000313" key="2">
    <source>
        <dbReference type="EMBL" id="EOA86906.1"/>
    </source>
</evidence>
<dbReference type="Proteomes" id="UP000016935">
    <property type="component" value="Unassembled WGS sequence"/>
</dbReference>
<keyword evidence="1" id="KW-0175">Coiled coil</keyword>
<evidence type="ECO:0000256" key="1">
    <source>
        <dbReference type="SAM" id="Coils"/>
    </source>
</evidence>
<dbReference type="HOGENOM" id="CLU_1062320_0_0_1"/>
<dbReference type="AlphaFoldDB" id="R0IQ98"/>
<sequence length="262" mass="29976">MSTTYTTHIPLEVLQAYAVKHFLKDFAKLPPHTNCKTEKFGDQFKLRVGEARAISKFSKPYLKPEPVYAVVAGSGFELRREDATNSVISPHNVVFDAPFCYLYPHGVPYFSVRDLHIVLRYYFESFGQSVPVDPARSEFLLYAQQLRSACAKIADGQATGTEERESIAEAEKSDITTFEDQLQRMHACYEAFKVQALKDEVALGELELREQESKLEKEKLECKLNTELRRAKEEAVMWKSRYERLREAIFASLGTVESDKVN</sequence>
<protein>
    <submittedName>
        <fullName evidence="2">Uncharacterized protein</fullName>
    </submittedName>
</protein>
<keyword evidence="3" id="KW-1185">Reference proteome</keyword>
<proteinExistence type="predicted"/>
<evidence type="ECO:0000313" key="3">
    <source>
        <dbReference type="Proteomes" id="UP000016935"/>
    </source>
</evidence>
<feature type="coiled-coil region" evidence="1">
    <location>
        <begin position="194"/>
        <end position="248"/>
    </location>
</feature>
<accession>R0IQ98</accession>